<dbReference type="EMBL" id="KL197965">
    <property type="protein sequence ID" value="KDQ48901.1"/>
    <property type="molecule type" value="Genomic_DNA"/>
</dbReference>
<dbReference type="Pfam" id="PF00515">
    <property type="entry name" value="TPR_1"/>
    <property type="match status" value="1"/>
</dbReference>
<reference evidence="4" key="2">
    <citation type="journal article" date="2014" name="Proc. Natl. Acad. Sci. U.S.A.">
        <title>Extensive sampling of basidiomycete genomes demonstrates inadequacy of the white rot/brown rot paradigm for wood decay fungi.</title>
        <authorList>
            <person name="Riley R."/>
            <person name="Salamov A.A."/>
            <person name="Brown D.W."/>
            <person name="Nagy L.G."/>
            <person name="Floudas D."/>
            <person name="Held B.W."/>
            <person name="Levasseur A."/>
            <person name="Lombard V."/>
            <person name="Morin E."/>
            <person name="Otillar R."/>
            <person name="Lindquist E.A."/>
            <person name="Sun H."/>
            <person name="LaButti K.M."/>
            <person name="Schmutz J."/>
            <person name="Jabbour D."/>
            <person name="Luo H."/>
            <person name="Baker S.E."/>
            <person name="Pisabarro A.G."/>
            <person name="Walton J.D."/>
            <person name="Blanchette R.A."/>
            <person name="Henrissat B."/>
            <person name="Martin F."/>
            <person name="Cullen D."/>
            <person name="Hibbett D.S."/>
            <person name="Grigoriev I.V."/>
        </authorList>
    </citation>
    <scope>NUCLEOTIDE SEQUENCE</scope>
    <source>
        <strain evidence="4">MUCL 33604</strain>
    </source>
</reference>
<dbReference type="InterPro" id="IPR019734">
    <property type="entry name" value="TPR_rpt"/>
</dbReference>
<accession>A0A067PI18</accession>
<dbReference type="PROSITE" id="PS50005">
    <property type="entry name" value="TPR"/>
    <property type="match status" value="1"/>
</dbReference>
<dbReference type="GO" id="GO:0101031">
    <property type="term" value="C:protein folding chaperone complex"/>
    <property type="evidence" value="ECO:0007669"/>
    <property type="project" value="TreeGrafter"/>
</dbReference>
<evidence type="ECO:0000256" key="1">
    <source>
        <dbReference type="ARBA" id="ARBA00022803"/>
    </source>
</evidence>
<protein>
    <submittedName>
        <fullName evidence="4">Uncharacterized protein</fullName>
    </submittedName>
</protein>
<feature type="repeat" description="TPR" evidence="2">
    <location>
        <begin position="24"/>
        <end position="57"/>
    </location>
</feature>
<organism evidence="4 5">
    <name type="scientific">Jaapia argillacea MUCL 33604</name>
    <dbReference type="NCBI Taxonomy" id="933084"/>
    <lineage>
        <taxon>Eukaryota</taxon>
        <taxon>Fungi</taxon>
        <taxon>Dikarya</taxon>
        <taxon>Basidiomycota</taxon>
        <taxon>Agaricomycotina</taxon>
        <taxon>Agaricomycetes</taxon>
        <taxon>Agaricomycetidae</taxon>
        <taxon>Jaapiales</taxon>
        <taxon>Jaapiaceae</taxon>
        <taxon>Jaapia</taxon>
    </lineage>
</organism>
<dbReference type="HOGENOM" id="CLU_181177_0_0_1"/>
<dbReference type="AlphaFoldDB" id="A0A067PI18"/>
<feature type="non-terminal residue" evidence="4">
    <location>
        <position position="1"/>
    </location>
</feature>
<dbReference type="InterPro" id="IPR051966">
    <property type="entry name" value="RPAP3"/>
</dbReference>
<dbReference type="SUPFAM" id="SSF48452">
    <property type="entry name" value="TPR-like"/>
    <property type="match status" value="1"/>
</dbReference>
<sequence>IKLEEYGYALSDATKAIELDPKYVKAYYRRATCYLQTLRPQLAVADFKKVIALEPQNALVKQQMDTTQKMVRKTEFEKVRKFPMFKERMK</sequence>
<dbReference type="OrthoDB" id="445564at2759"/>
<dbReference type="PANTHER" id="PTHR46423">
    <property type="entry name" value="RNA POLYMERASE II-ASSOCIATED PROTEIN 3"/>
    <property type="match status" value="1"/>
</dbReference>
<dbReference type="PANTHER" id="PTHR46423:SF1">
    <property type="entry name" value="RNA POLYMERASE II-ASSOCIATED PROTEIN 3"/>
    <property type="match status" value="1"/>
</dbReference>
<dbReference type="Proteomes" id="UP000027265">
    <property type="component" value="Unassembled WGS sequence"/>
</dbReference>
<dbReference type="EMBL" id="KL197733">
    <property type="protein sequence ID" value="KDQ53460.1"/>
    <property type="molecule type" value="Genomic_DNA"/>
</dbReference>
<reference evidence="5" key="1">
    <citation type="journal article" date="2014" name="Proc. Natl. Acad. Sci. U.S.A.">
        <title>Extensive sampling of basidiomycete genomes demonstrates inadequacy of the white-rot/brown-rot paradigm for wood decay fungi.</title>
        <authorList>
            <person name="Riley R."/>
            <person name="Salamov A.A."/>
            <person name="Brown D.W."/>
            <person name="Nagy L.G."/>
            <person name="Floudas D."/>
            <person name="Held B.W."/>
            <person name="Levasseur A."/>
            <person name="Lombard V."/>
            <person name="Morin E."/>
            <person name="Otillar R."/>
            <person name="Lindquist E.A."/>
            <person name="Sun H."/>
            <person name="LaButti K.M."/>
            <person name="Schmutz J."/>
            <person name="Jabbour D."/>
            <person name="Luo H."/>
            <person name="Baker S.E."/>
            <person name="Pisabarro A.G."/>
            <person name="Walton J.D."/>
            <person name="Blanchette R.A."/>
            <person name="Henrissat B."/>
            <person name="Martin F."/>
            <person name="Cullen D."/>
            <person name="Hibbett D.S."/>
            <person name="Grigoriev I.V."/>
        </authorList>
    </citation>
    <scope>NUCLEOTIDE SEQUENCE [LARGE SCALE GENOMIC DNA]</scope>
    <source>
        <strain evidence="5">MUCL 33604</strain>
    </source>
</reference>
<dbReference type="Gene3D" id="1.25.40.10">
    <property type="entry name" value="Tetratricopeptide repeat domain"/>
    <property type="match status" value="1"/>
</dbReference>
<dbReference type="SMART" id="SM00028">
    <property type="entry name" value="TPR"/>
    <property type="match status" value="1"/>
</dbReference>
<evidence type="ECO:0000313" key="5">
    <source>
        <dbReference type="Proteomes" id="UP000027265"/>
    </source>
</evidence>
<proteinExistence type="predicted"/>
<dbReference type="InterPro" id="IPR011990">
    <property type="entry name" value="TPR-like_helical_dom_sf"/>
</dbReference>
<evidence type="ECO:0000313" key="3">
    <source>
        <dbReference type="EMBL" id="KDQ48901.1"/>
    </source>
</evidence>
<keyword evidence="5" id="KW-1185">Reference proteome</keyword>
<evidence type="ECO:0000256" key="2">
    <source>
        <dbReference type="PROSITE-ProRule" id="PRU00339"/>
    </source>
</evidence>
<dbReference type="STRING" id="933084.A0A067PI18"/>
<name>A0A067PI18_9AGAM</name>
<evidence type="ECO:0000313" key="4">
    <source>
        <dbReference type="EMBL" id="KDQ53460.1"/>
    </source>
</evidence>
<gene>
    <name evidence="4" type="ORF">JAAARDRAFT_136891</name>
    <name evidence="3" type="ORF">JAAARDRAFT_144276</name>
</gene>
<keyword evidence="1 2" id="KW-0802">TPR repeat</keyword>